<dbReference type="Pfam" id="PF22936">
    <property type="entry name" value="Pol_BBD"/>
    <property type="match status" value="1"/>
</dbReference>
<name>A0AAW1GZW8_SAPOF</name>
<dbReference type="AlphaFoldDB" id="A0AAW1GZW8"/>
<evidence type="ECO:0000256" key="2">
    <source>
        <dbReference type="SAM" id="MobiDB-lite"/>
    </source>
</evidence>
<feature type="domain" description="CCHC-type" evidence="3">
    <location>
        <begin position="35"/>
        <end position="48"/>
    </location>
</feature>
<comment type="caution">
    <text evidence="4">The sequence shown here is derived from an EMBL/GenBank/DDBJ whole genome shotgun (WGS) entry which is preliminary data.</text>
</comment>
<keyword evidence="5" id="KW-1185">Reference proteome</keyword>
<evidence type="ECO:0000259" key="3">
    <source>
        <dbReference type="PROSITE" id="PS50158"/>
    </source>
</evidence>
<accession>A0AAW1GZW8</accession>
<dbReference type="EMBL" id="JBDFQZ010000013">
    <property type="protein sequence ID" value="KAK9670381.1"/>
    <property type="molecule type" value="Genomic_DNA"/>
</dbReference>
<reference evidence="4" key="1">
    <citation type="submission" date="2024-03" db="EMBL/GenBank/DDBJ databases">
        <title>WGS assembly of Saponaria officinalis var. Norfolk2.</title>
        <authorList>
            <person name="Jenkins J."/>
            <person name="Shu S."/>
            <person name="Grimwood J."/>
            <person name="Barry K."/>
            <person name="Goodstein D."/>
            <person name="Schmutz J."/>
            <person name="Leebens-Mack J."/>
            <person name="Osbourn A."/>
        </authorList>
    </citation>
    <scope>NUCLEOTIDE SEQUENCE [LARGE SCALE GENOMIC DNA]</scope>
    <source>
        <strain evidence="4">JIC</strain>
    </source>
</reference>
<keyword evidence="1" id="KW-0479">Metal-binding</keyword>
<dbReference type="Proteomes" id="UP001443914">
    <property type="component" value="Unassembled WGS sequence"/>
</dbReference>
<keyword evidence="1" id="KW-0863">Zinc-finger</keyword>
<dbReference type="InterPro" id="IPR054722">
    <property type="entry name" value="PolX-like_BBD"/>
</dbReference>
<proteinExistence type="predicted"/>
<evidence type="ECO:0000256" key="1">
    <source>
        <dbReference type="PROSITE-ProRule" id="PRU00047"/>
    </source>
</evidence>
<keyword evidence="1" id="KW-0862">Zinc</keyword>
<feature type="region of interest" description="Disordered" evidence="2">
    <location>
        <begin position="280"/>
        <end position="299"/>
    </location>
</feature>
<dbReference type="GO" id="GO:0003676">
    <property type="term" value="F:nucleic acid binding"/>
    <property type="evidence" value="ECO:0007669"/>
    <property type="project" value="InterPro"/>
</dbReference>
<protein>
    <recommendedName>
        <fullName evidence="3">CCHC-type domain-containing protein</fullName>
    </recommendedName>
</protein>
<feature type="region of interest" description="Disordered" evidence="2">
    <location>
        <begin position="55"/>
        <end position="74"/>
    </location>
</feature>
<organism evidence="4 5">
    <name type="scientific">Saponaria officinalis</name>
    <name type="common">Common soapwort</name>
    <name type="synonym">Lychnis saponaria</name>
    <dbReference type="NCBI Taxonomy" id="3572"/>
    <lineage>
        <taxon>Eukaryota</taxon>
        <taxon>Viridiplantae</taxon>
        <taxon>Streptophyta</taxon>
        <taxon>Embryophyta</taxon>
        <taxon>Tracheophyta</taxon>
        <taxon>Spermatophyta</taxon>
        <taxon>Magnoliopsida</taxon>
        <taxon>eudicotyledons</taxon>
        <taxon>Gunneridae</taxon>
        <taxon>Pentapetalae</taxon>
        <taxon>Caryophyllales</taxon>
        <taxon>Caryophyllaceae</taxon>
        <taxon>Caryophylleae</taxon>
        <taxon>Saponaria</taxon>
    </lineage>
</organism>
<dbReference type="InterPro" id="IPR001878">
    <property type="entry name" value="Znf_CCHC"/>
</dbReference>
<dbReference type="PROSITE" id="PS50158">
    <property type="entry name" value="ZF_CCHC"/>
    <property type="match status" value="1"/>
</dbReference>
<dbReference type="GO" id="GO:0008270">
    <property type="term" value="F:zinc ion binding"/>
    <property type="evidence" value="ECO:0007669"/>
    <property type="project" value="UniProtKB-KW"/>
</dbReference>
<feature type="compositionally biased region" description="Basic residues" evidence="2">
    <location>
        <begin position="55"/>
        <end position="68"/>
    </location>
</feature>
<evidence type="ECO:0000313" key="5">
    <source>
        <dbReference type="Proteomes" id="UP001443914"/>
    </source>
</evidence>
<gene>
    <name evidence="4" type="ORF">RND81_13G197800</name>
</gene>
<evidence type="ECO:0000313" key="4">
    <source>
        <dbReference type="EMBL" id="KAK9670381.1"/>
    </source>
</evidence>
<sequence length="299" mass="32828">MGKKARTDPDGFVKTCNYCHHLGHTKEECFKLKECSHCGRKGHARENCFKLRKSQYSRPSKGRGRGRPSHVNYSGCNRSANNSEVLTYSVGEEEYTPVDDLPESPLQTATNGAIDNKVVLGIVDTVMERVLQALSEKSNTSLCTTNFVGIVHNSTTFSASNMSMSKGWIVDSGASDHMTSDIALLTDIQTLSTPVLIGFPDGSVKVVTRMGTTVLSYCIHLFNVLLVPDFKQNLLPVRKLIAYYQFSVVFTSTACLFQAPSSNTCIAKAEKSGDLYWFKSSPSSSSNITPPETVLTAWQ</sequence>